<reference evidence="3" key="1">
    <citation type="submission" date="2023-10" db="EMBL/GenBank/DDBJ databases">
        <authorList>
            <person name="Chen Y."/>
            <person name="Shah S."/>
            <person name="Dougan E. K."/>
            <person name="Thang M."/>
            <person name="Chan C."/>
        </authorList>
    </citation>
    <scope>NUCLEOTIDE SEQUENCE [LARGE SCALE GENOMIC DNA]</scope>
</reference>
<evidence type="ECO:0000256" key="1">
    <source>
        <dbReference type="SAM" id="Phobius"/>
    </source>
</evidence>
<feature type="transmembrane region" description="Helical" evidence="1">
    <location>
        <begin position="62"/>
        <end position="85"/>
    </location>
</feature>
<name>A0ABN9PQ05_9DINO</name>
<evidence type="ECO:0000259" key="2">
    <source>
        <dbReference type="Pfam" id="PF04547"/>
    </source>
</evidence>
<keyword evidence="1" id="KW-0812">Transmembrane</keyword>
<evidence type="ECO:0000313" key="3">
    <source>
        <dbReference type="EMBL" id="CAK0793724.1"/>
    </source>
</evidence>
<dbReference type="Pfam" id="PF04547">
    <property type="entry name" value="Anoctamin"/>
    <property type="match status" value="1"/>
</dbReference>
<keyword evidence="4" id="KW-1185">Reference proteome</keyword>
<dbReference type="InterPro" id="IPR049452">
    <property type="entry name" value="Anoctamin_TM"/>
</dbReference>
<dbReference type="Proteomes" id="UP001189429">
    <property type="component" value="Unassembled WGS sequence"/>
</dbReference>
<sequence length="212" mass="24295">MVLDAVVVFWAILFEVRFNRSSARLAQVWGMSAWNLVRLMSSRDSNLKTLDEKLVGRSRERFGNVVAALCTLSYCTMLIIGVAAMKMNTSVLGQGAMDWAISLVVRVGRWLWGKFAPILTRWENHKTQQRFDDELFPRLATFNAFCVLWPRLSIFLFDKITMAYCGDSFWQRWRQRTGPCLSRVAPTGTSSGLRDRTLERRACSTSPPSRRS</sequence>
<organism evidence="3 4">
    <name type="scientific">Prorocentrum cordatum</name>
    <dbReference type="NCBI Taxonomy" id="2364126"/>
    <lineage>
        <taxon>Eukaryota</taxon>
        <taxon>Sar</taxon>
        <taxon>Alveolata</taxon>
        <taxon>Dinophyceae</taxon>
        <taxon>Prorocentrales</taxon>
        <taxon>Prorocentraceae</taxon>
        <taxon>Prorocentrum</taxon>
    </lineage>
</organism>
<keyword evidence="1" id="KW-0472">Membrane</keyword>
<dbReference type="EMBL" id="CAUYUJ010001022">
    <property type="protein sequence ID" value="CAK0793724.1"/>
    <property type="molecule type" value="Genomic_DNA"/>
</dbReference>
<gene>
    <name evidence="3" type="ORF">PCOR1329_LOCUS3933</name>
</gene>
<feature type="domain" description="Anoctamin transmembrane" evidence="2">
    <location>
        <begin position="5"/>
        <end position="161"/>
    </location>
</feature>
<keyword evidence="1" id="KW-1133">Transmembrane helix</keyword>
<protein>
    <recommendedName>
        <fullName evidence="2">Anoctamin transmembrane domain-containing protein</fullName>
    </recommendedName>
</protein>
<evidence type="ECO:0000313" key="4">
    <source>
        <dbReference type="Proteomes" id="UP001189429"/>
    </source>
</evidence>
<proteinExistence type="predicted"/>
<comment type="caution">
    <text evidence="3">The sequence shown here is derived from an EMBL/GenBank/DDBJ whole genome shotgun (WGS) entry which is preliminary data.</text>
</comment>
<accession>A0ABN9PQ05</accession>